<comment type="caution">
    <text evidence="3">The sequence shown here is derived from an EMBL/GenBank/DDBJ whole genome shotgun (WGS) entry which is preliminary data.</text>
</comment>
<dbReference type="Pfam" id="PF04149">
    <property type="entry name" value="DUF397"/>
    <property type="match status" value="1"/>
</dbReference>
<evidence type="ECO:0000313" key="4">
    <source>
        <dbReference type="Proteomes" id="UP001214441"/>
    </source>
</evidence>
<protein>
    <submittedName>
        <fullName evidence="3">DUF397 domain-containing protein</fullName>
    </submittedName>
</protein>
<feature type="domain" description="DUF397" evidence="2">
    <location>
        <begin position="6"/>
        <end position="63"/>
    </location>
</feature>
<sequence>MDEKHDWTKSSYSDGDGDGGQCIEWAPPHAPEDNIPIRDSKDPARTPLAFSPTAWNTFIRGVRTSHT</sequence>
<evidence type="ECO:0000256" key="1">
    <source>
        <dbReference type="SAM" id="MobiDB-lite"/>
    </source>
</evidence>
<dbReference type="InterPro" id="IPR007278">
    <property type="entry name" value="DUF397"/>
</dbReference>
<accession>A0ABT6ZTN4</accession>
<evidence type="ECO:0000259" key="2">
    <source>
        <dbReference type="Pfam" id="PF04149"/>
    </source>
</evidence>
<dbReference type="EMBL" id="JANCPR020000006">
    <property type="protein sequence ID" value="MDJ1131818.1"/>
    <property type="molecule type" value="Genomic_DNA"/>
</dbReference>
<proteinExistence type="predicted"/>
<evidence type="ECO:0000313" key="3">
    <source>
        <dbReference type="EMBL" id="MDJ1131818.1"/>
    </source>
</evidence>
<gene>
    <name evidence="3" type="ORF">NMN56_007575</name>
</gene>
<dbReference type="RefSeq" id="WP_274044464.1">
    <property type="nucleotide sequence ID" value="NZ_JANCPR020000006.1"/>
</dbReference>
<reference evidence="3 4" key="1">
    <citation type="submission" date="2023-05" db="EMBL/GenBank/DDBJ databases">
        <title>Streptantibioticus silvisoli sp. nov., acidotolerant actinomycetes 1 from pine litter.</title>
        <authorList>
            <person name="Swiecimska M."/>
            <person name="Golinska P."/>
            <person name="Sangal V."/>
            <person name="Wachnowicz B."/>
            <person name="Goodfellow M."/>
        </authorList>
    </citation>
    <scope>NUCLEOTIDE SEQUENCE [LARGE SCALE GENOMIC DNA]</scope>
    <source>
        <strain evidence="3 4">DSM 42109</strain>
    </source>
</reference>
<feature type="compositionally biased region" description="Basic and acidic residues" evidence="1">
    <location>
        <begin position="30"/>
        <end position="44"/>
    </location>
</feature>
<feature type="region of interest" description="Disordered" evidence="1">
    <location>
        <begin position="1"/>
        <end position="48"/>
    </location>
</feature>
<dbReference type="Proteomes" id="UP001214441">
    <property type="component" value="Unassembled WGS sequence"/>
</dbReference>
<keyword evidence="4" id="KW-1185">Reference proteome</keyword>
<organism evidence="3 4">
    <name type="scientific">Streptomyces iconiensis</name>
    <dbReference type="NCBI Taxonomy" id="1384038"/>
    <lineage>
        <taxon>Bacteria</taxon>
        <taxon>Bacillati</taxon>
        <taxon>Actinomycetota</taxon>
        <taxon>Actinomycetes</taxon>
        <taxon>Kitasatosporales</taxon>
        <taxon>Streptomycetaceae</taxon>
        <taxon>Streptomyces</taxon>
    </lineage>
</organism>
<name>A0ABT6ZTN4_9ACTN</name>